<evidence type="ECO:0000313" key="3">
    <source>
        <dbReference type="Proteomes" id="UP000013307"/>
    </source>
</evidence>
<feature type="transmembrane region" description="Helical" evidence="1">
    <location>
        <begin position="88"/>
        <end position="105"/>
    </location>
</feature>
<feature type="transmembrane region" description="Helical" evidence="1">
    <location>
        <begin position="6"/>
        <end position="25"/>
    </location>
</feature>
<keyword evidence="1" id="KW-1133">Transmembrane helix</keyword>
<dbReference type="OrthoDB" id="51682at2157"/>
<dbReference type="KEGG" id="ast:Asulf_01751"/>
<dbReference type="InterPro" id="IPR042106">
    <property type="entry name" value="Nuo/plastoQ_OxRdtase_6_NuoJ"/>
</dbReference>
<feature type="transmembrane region" description="Helical" evidence="1">
    <location>
        <begin position="55"/>
        <end position="76"/>
    </location>
</feature>
<feature type="transmembrane region" description="Helical" evidence="1">
    <location>
        <begin position="125"/>
        <end position="145"/>
    </location>
</feature>
<gene>
    <name evidence="2" type="ORF">Asulf_01751</name>
</gene>
<reference evidence="2 3" key="1">
    <citation type="journal article" date="2013" name="Genome Announc.">
        <title>Complete Genome Sequence of the Thermophilic and Facultatively Chemolithoautotrophic Sulfate Reducer Archaeoglobus sulfaticallidus Strain PM70-1T.</title>
        <authorList>
            <person name="Stokke R."/>
            <person name="Hocking W.P."/>
            <person name="Steinsbu B.O."/>
            <person name="Steen I.H."/>
        </authorList>
    </citation>
    <scope>NUCLEOTIDE SEQUENCE [LARGE SCALE GENOMIC DNA]</scope>
    <source>
        <strain evidence="2">PM70-1</strain>
    </source>
</reference>
<dbReference type="EMBL" id="CP005290">
    <property type="protein sequence ID" value="AGK61722.1"/>
    <property type="molecule type" value="Genomic_DNA"/>
</dbReference>
<evidence type="ECO:0000313" key="2">
    <source>
        <dbReference type="EMBL" id="AGK61722.1"/>
    </source>
</evidence>
<evidence type="ECO:0008006" key="4">
    <source>
        <dbReference type="Google" id="ProtNLM"/>
    </source>
</evidence>
<sequence>MVIEIYVLLALAAIAFLSSLGALLTKDNFYSALYMALTMISIATIYAMADVQEVFVLIVFIFVGAIGIVTVALAAVYKFKPKTQLSKAWLIPSAVTAAVLGYVFYSNSEVVSLSKPDLALGSEYVTVIAALISLMILLMLSVMLVSRGDGVD</sequence>
<dbReference type="STRING" id="387631.Asulf_01751"/>
<keyword evidence="3" id="KW-1185">Reference proteome</keyword>
<proteinExistence type="predicted"/>
<dbReference type="eggNOG" id="arCOG10166">
    <property type="taxonomic scope" value="Archaea"/>
</dbReference>
<dbReference type="RefSeq" id="WP_015591320.1">
    <property type="nucleotide sequence ID" value="NC_021169.1"/>
</dbReference>
<protein>
    <recommendedName>
        <fullName evidence="4">NADH:ubiquinone oxidoreductase subunit 6 (Chain J)</fullName>
    </recommendedName>
</protein>
<dbReference type="Proteomes" id="UP000013307">
    <property type="component" value="Chromosome"/>
</dbReference>
<evidence type="ECO:0000256" key="1">
    <source>
        <dbReference type="SAM" id="Phobius"/>
    </source>
</evidence>
<keyword evidence="1" id="KW-0472">Membrane</keyword>
<keyword evidence="1" id="KW-0812">Transmembrane</keyword>
<dbReference type="GeneID" id="15393386"/>
<feature type="transmembrane region" description="Helical" evidence="1">
    <location>
        <begin position="32"/>
        <end position="49"/>
    </location>
</feature>
<organism evidence="2 3">
    <name type="scientific">Archaeoglobus sulfaticallidus PM70-1</name>
    <dbReference type="NCBI Taxonomy" id="387631"/>
    <lineage>
        <taxon>Archaea</taxon>
        <taxon>Methanobacteriati</taxon>
        <taxon>Methanobacteriota</taxon>
        <taxon>Archaeoglobi</taxon>
        <taxon>Archaeoglobales</taxon>
        <taxon>Archaeoglobaceae</taxon>
        <taxon>Archaeoglobus</taxon>
    </lineage>
</organism>
<dbReference type="AlphaFoldDB" id="N0BHC7"/>
<dbReference type="Gene3D" id="1.20.120.1200">
    <property type="entry name" value="NADH-ubiquinone/plastoquinone oxidoreductase chain 6, subunit NuoJ"/>
    <property type="match status" value="1"/>
</dbReference>
<accession>N0BHC7</accession>
<dbReference type="HOGENOM" id="CLU_143261_0_0_2"/>
<name>N0BHC7_9EURY</name>